<sequence>MACTSIAPYQVRGLQSALHYNQSSIHSYTHSHTDSGKLHCSHAALGQNDRSGAAITGATGPSEVSFSHVIELSTGLCVCAVFSLTSSCRGQQAGATTQLKLTWANQ</sequence>
<proteinExistence type="predicted"/>
<organism evidence="1 2">
    <name type="scientific">Ataeniobius toweri</name>
    <dbReference type="NCBI Taxonomy" id="208326"/>
    <lineage>
        <taxon>Eukaryota</taxon>
        <taxon>Metazoa</taxon>
        <taxon>Chordata</taxon>
        <taxon>Craniata</taxon>
        <taxon>Vertebrata</taxon>
        <taxon>Euteleostomi</taxon>
        <taxon>Actinopterygii</taxon>
        <taxon>Neopterygii</taxon>
        <taxon>Teleostei</taxon>
        <taxon>Neoteleostei</taxon>
        <taxon>Acanthomorphata</taxon>
        <taxon>Ovalentaria</taxon>
        <taxon>Atherinomorphae</taxon>
        <taxon>Cyprinodontiformes</taxon>
        <taxon>Goodeidae</taxon>
        <taxon>Ataeniobius</taxon>
    </lineage>
</organism>
<evidence type="ECO:0000313" key="1">
    <source>
        <dbReference type="EMBL" id="MED6241438.1"/>
    </source>
</evidence>
<dbReference type="Proteomes" id="UP001345963">
    <property type="component" value="Unassembled WGS sequence"/>
</dbReference>
<evidence type="ECO:0000313" key="2">
    <source>
        <dbReference type="Proteomes" id="UP001345963"/>
    </source>
</evidence>
<gene>
    <name evidence="1" type="ORF">ATANTOWER_014469</name>
</gene>
<protein>
    <submittedName>
        <fullName evidence="1">Uncharacterized protein</fullName>
    </submittedName>
</protein>
<comment type="caution">
    <text evidence="1">The sequence shown here is derived from an EMBL/GenBank/DDBJ whole genome shotgun (WGS) entry which is preliminary data.</text>
</comment>
<name>A0ABU7AVC6_9TELE</name>
<accession>A0ABU7AVC6</accession>
<reference evidence="1 2" key="1">
    <citation type="submission" date="2021-07" db="EMBL/GenBank/DDBJ databases">
        <authorList>
            <person name="Palmer J.M."/>
        </authorList>
    </citation>
    <scope>NUCLEOTIDE SEQUENCE [LARGE SCALE GENOMIC DNA]</scope>
    <source>
        <strain evidence="1 2">AT_MEX2019</strain>
        <tissue evidence="1">Muscle</tissue>
    </source>
</reference>
<dbReference type="EMBL" id="JAHUTI010029805">
    <property type="protein sequence ID" value="MED6241438.1"/>
    <property type="molecule type" value="Genomic_DNA"/>
</dbReference>
<keyword evidence="2" id="KW-1185">Reference proteome</keyword>